<evidence type="ECO:0000313" key="1">
    <source>
        <dbReference type="EMBL" id="KKN24282.1"/>
    </source>
</evidence>
<protein>
    <recommendedName>
        <fullName evidence="2">DUF1015 domain-containing protein</fullName>
    </recommendedName>
</protein>
<dbReference type="AlphaFoldDB" id="A0A0F9PIK1"/>
<dbReference type="EMBL" id="LAZR01002895">
    <property type="protein sequence ID" value="KKN24282.1"/>
    <property type="molecule type" value="Genomic_DNA"/>
</dbReference>
<evidence type="ECO:0008006" key="2">
    <source>
        <dbReference type="Google" id="ProtNLM"/>
    </source>
</evidence>
<gene>
    <name evidence="1" type="ORF">LCGC14_0896500</name>
</gene>
<comment type="caution">
    <text evidence="1">The sequence shown here is derived from an EMBL/GenBank/DDBJ whole genome shotgun (WGS) entry which is preliminary data.</text>
</comment>
<name>A0A0F9PIK1_9ZZZZ</name>
<dbReference type="PANTHER" id="PTHR36454">
    <property type="entry name" value="LMO2823 PROTEIN"/>
    <property type="match status" value="1"/>
</dbReference>
<dbReference type="Pfam" id="PF06245">
    <property type="entry name" value="DUF1015"/>
    <property type="match status" value="1"/>
</dbReference>
<dbReference type="PANTHER" id="PTHR36454:SF1">
    <property type="entry name" value="DUF1015 DOMAIN-CONTAINING PROTEIN"/>
    <property type="match status" value="1"/>
</dbReference>
<organism evidence="1">
    <name type="scientific">marine sediment metagenome</name>
    <dbReference type="NCBI Taxonomy" id="412755"/>
    <lineage>
        <taxon>unclassified sequences</taxon>
        <taxon>metagenomes</taxon>
        <taxon>ecological metagenomes</taxon>
    </lineage>
</organism>
<dbReference type="PIRSF" id="PIRSF033563">
    <property type="entry name" value="UCP033563"/>
    <property type="match status" value="1"/>
</dbReference>
<dbReference type="InterPro" id="IPR008323">
    <property type="entry name" value="UCP033563"/>
</dbReference>
<reference evidence="1" key="1">
    <citation type="journal article" date="2015" name="Nature">
        <title>Complex archaea that bridge the gap between prokaryotes and eukaryotes.</title>
        <authorList>
            <person name="Spang A."/>
            <person name="Saw J.H."/>
            <person name="Jorgensen S.L."/>
            <person name="Zaremba-Niedzwiedzka K."/>
            <person name="Martijn J."/>
            <person name="Lind A.E."/>
            <person name="van Eijk R."/>
            <person name="Schleper C."/>
            <person name="Guy L."/>
            <person name="Ettema T.J."/>
        </authorList>
    </citation>
    <scope>NUCLEOTIDE SEQUENCE</scope>
</reference>
<proteinExistence type="predicted"/>
<accession>A0A0F9PIK1</accession>
<sequence length="400" mass="46581">MVKISALCPYLPNSPKDFCTNPYDIIGKEEEKKLKQNPKSLIHLILPDGEGEIVYQNAAKSYQRFKDENIITREENQNIFVYSQESERFNQQGFILGVALQDYEDGNIVKHEQTRAKALKDRTKHIISTNVATGLVWSVYRSNKYINDIAEQIKQKKPRFDFIKYGYRHIVWQEDDPIIIKKLAVLFKNTKVYIADGHHRAASAAEYRKIQLKKSNRADDLNAPWQYLLSYVASDDQVRILPYNRVVKRLTVKENIFLDNLKKIYEVNPYEKGFNPKSRHQIALFLKGKWYKLIVKNKDFKSEYDSLDVTILHDKILKPILGISDPRSDKNLFFVGGIQDPIKMEKYVIEENNDCFFNLFPLDIRTLESIAEKGGFLPPKSTWFDPKVLSGLILHDLIES</sequence>